<feature type="transmembrane region" description="Helical" evidence="2">
    <location>
        <begin position="517"/>
        <end position="537"/>
    </location>
</feature>
<keyword evidence="4" id="KW-1185">Reference proteome</keyword>
<protein>
    <submittedName>
        <fullName evidence="3">Transporter</fullName>
    </submittedName>
</protein>
<dbReference type="RefSeq" id="WP_386414722.1">
    <property type="nucleotide sequence ID" value="NZ_JBHSZO010000018.1"/>
</dbReference>
<feature type="compositionally biased region" description="Polar residues" evidence="1">
    <location>
        <begin position="1"/>
        <end position="22"/>
    </location>
</feature>
<evidence type="ECO:0000256" key="1">
    <source>
        <dbReference type="SAM" id="MobiDB-lite"/>
    </source>
</evidence>
<gene>
    <name evidence="3" type="ORF">ACFQLX_13475</name>
</gene>
<organism evidence="3 4">
    <name type="scientific">Streptomyces polyrhachis</name>
    <dbReference type="NCBI Taxonomy" id="1282885"/>
    <lineage>
        <taxon>Bacteria</taxon>
        <taxon>Bacillati</taxon>
        <taxon>Actinomycetota</taxon>
        <taxon>Actinomycetes</taxon>
        <taxon>Kitasatosporales</taxon>
        <taxon>Streptomycetaceae</taxon>
        <taxon>Streptomyces</taxon>
    </lineage>
</organism>
<evidence type="ECO:0000313" key="4">
    <source>
        <dbReference type="Proteomes" id="UP001596413"/>
    </source>
</evidence>
<keyword evidence="2" id="KW-0472">Membrane</keyword>
<feature type="transmembrane region" description="Helical" evidence="2">
    <location>
        <begin position="52"/>
        <end position="75"/>
    </location>
</feature>
<feature type="transmembrane region" description="Helical" evidence="2">
    <location>
        <begin position="124"/>
        <end position="151"/>
    </location>
</feature>
<name>A0ABW2GGF5_9ACTN</name>
<feature type="transmembrane region" description="Helical" evidence="2">
    <location>
        <begin position="157"/>
        <end position="177"/>
    </location>
</feature>
<feature type="region of interest" description="Disordered" evidence="1">
    <location>
        <begin position="1"/>
        <end position="23"/>
    </location>
</feature>
<dbReference type="Proteomes" id="UP001596413">
    <property type="component" value="Unassembled WGS sequence"/>
</dbReference>
<feature type="transmembrane region" description="Helical" evidence="2">
    <location>
        <begin position="482"/>
        <end position="511"/>
    </location>
</feature>
<evidence type="ECO:0000256" key="2">
    <source>
        <dbReference type="SAM" id="Phobius"/>
    </source>
</evidence>
<proteinExistence type="predicted"/>
<sequence>MSTRTGTPTSTPAVPGTSTPATPGTVALTGTFARLKLALLRNGLRQSAGRRALFVTAAVLVALFAAAQLLGLVLLRGHDHAGALAVCLVGLLALGWAFLPLFFPGGDETLDPTRLVMLPLRPRSTVTALLLTSVIGIGPLFTVAMVAGAVVAAGRGAAAGVVAVVAGVLAVLVCLALARAVATANVGLLTSRKGRDLALLSGLLVAVGVQAVNLGIQRLSGPGSGLDVLEPIARVLRWVPPASAVDAVGAAGDGAWGRAALGLGLTAAALALLLWWWERGLTKLMTAPDSSTLRAAEPAATRGGGPGRGAWAARLLPADRSGPVMVRSLRYAWRDPKTRSAWASGMGVGLLIPVVTVVQGGGSIYVACWASGMLGLQMYNQFGQDYSGFWLVASTISGREDAYLELRGRALALLAVAVPFVVLVVVGGAALVGDWAALPEALGIALALLGALVATGAPASVRLPYSVPQDSGFRNAAPGQGALAGFSIFAGMIVGALLCAPVVALTVWLHVADLHGWLWLVLPLGAGYAWLLVAGALRLAAPQLARRLPEILAAVSR</sequence>
<feature type="transmembrane region" description="Helical" evidence="2">
    <location>
        <begin position="197"/>
        <end position="216"/>
    </location>
</feature>
<reference evidence="4" key="1">
    <citation type="journal article" date="2019" name="Int. J. Syst. Evol. Microbiol.">
        <title>The Global Catalogue of Microorganisms (GCM) 10K type strain sequencing project: providing services to taxonomists for standard genome sequencing and annotation.</title>
        <authorList>
            <consortium name="The Broad Institute Genomics Platform"/>
            <consortium name="The Broad Institute Genome Sequencing Center for Infectious Disease"/>
            <person name="Wu L."/>
            <person name="Ma J."/>
        </authorList>
    </citation>
    <scope>NUCLEOTIDE SEQUENCE [LARGE SCALE GENOMIC DNA]</scope>
    <source>
        <strain evidence="4">CGMCC 1.13681</strain>
    </source>
</reference>
<feature type="transmembrane region" description="Helical" evidence="2">
    <location>
        <begin position="411"/>
        <end position="435"/>
    </location>
</feature>
<dbReference type="EMBL" id="JBHSZO010000018">
    <property type="protein sequence ID" value="MFC7219169.1"/>
    <property type="molecule type" value="Genomic_DNA"/>
</dbReference>
<comment type="caution">
    <text evidence="3">The sequence shown here is derived from an EMBL/GenBank/DDBJ whole genome shotgun (WGS) entry which is preliminary data.</text>
</comment>
<feature type="transmembrane region" description="Helical" evidence="2">
    <location>
        <begin position="255"/>
        <end position="277"/>
    </location>
</feature>
<accession>A0ABW2GGF5</accession>
<keyword evidence="2" id="KW-1133">Transmembrane helix</keyword>
<evidence type="ECO:0000313" key="3">
    <source>
        <dbReference type="EMBL" id="MFC7219169.1"/>
    </source>
</evidence>
<keyword evidence="2" id="KW-0812">Transmembrane</keyword>
<feature type="transmembrane region" description="Helical" evidence="2">
    <location>
        <begin position="441"/>
        <end position="461"/>
    </location>
</feature>
<feature type="transmembrane region" description="Helical" evidence="2">
    <location>
        <begin position="81"/>
        <end position="103"/>
    </location>
</feature>